<name>A0ACC2MSH9_PERAE</name>
<reference evidence="1 2" key="1">
    <citation type="journal article" date="2022" name="Hortic Res">
        <title>A haplotype resolved chromosomal level avocado genome allows analysis of novel avocado genes.</title>
        <authorList>
            <person name="Nath O."/>
            <person name="Fletcher S.J."/>
            <person name="Hayward A."/>
            <person name="Shaw L.M."/>
            <person name="Masouleh A.K."/>
            <person name="Furtado A."/>
            <person name="Henry R.J."/>
            <person name="Mitter N."/>
        </authorList>
    </citation>
    <scope>NUCLEOTIDE SEQUENCE [LARGE SCALE GENOMIC DNA]</scope>
    <source>
        <strain evidence="2">cv. Hass</strain>
    </source>
</reference>
<dbReference type="Proteomes" id="UP001234297">
    <property type="component" value="Chromosome 1"/>
</dbReference>
<sequence>MSEAKIASSPPPFYYQIKEKTTQPLVMVSEKKIVEEVSGWLRVFDDGSVDRSWTGPKEVEFLATPVAPSEQFIDGVATRDVVIDPKSGLSVRIYLPEEEHDKDAKLPILLHFHGGGFCISRASWYMYYQFYARLVKSARAICVSVEMRLAPDHRLPAAVDDCYDALVWLRTLARGDLTEPWLRAYADFSRVFLIGDSSGGNLVHEVAARAGSQEWAPLQLAGGVPIHPGFVRSKRSQSEFNTEFETPFLTLKMVDTFLGLALPTGSTKDHPITCPMGPAAPPLSKLKLPPFLMVVAERDLIQDTELEYMAEMKKAGKEIEVAYNKGVGHSFYLNKIAVESDPVTATETDLLISTISDFVKRH</sequence>
<evidence type="ECO:0000313" key="1">
    <source>
        <dbReference type="EMBL" id="KAJ8648712.1"/>
    </source>
</evidence>
<keyword evidence="2" id="KW-1185">Reference proteome</keyword>
<protein>
    <submittedName>
        <fullName evidence="1">Uncharacterized protein</fullName>
    </submittedName>
</protein>
<dbReference type="EMBL" id="CM056809">
    <property type="protein sequence ID" value="KAJ8648712.1"/>
    <property type="molecule type" value="Genomic_DNA"/>
</dbReference>
<gene>
    <name evidence="1" type="ORF">MRB53_001735</name>
</gene>
<proteinExistence type="predicted"/>
<accession>A0ACC2MSH9</accession>
<comment type="caution">
    <text evidence="1">The sequence shown here is derived from an EMBL/GenBank/DDBJ whole genome shotgun (WGS) entry which is preliminary data.</text>
</comment>
<organism evidence="1 2">
    <name type="scientific">Persea americana</name>
    <name type="common">Avocado</name>
    <dbReference type="NCBI Taxonomy" id="3435"/>
    <lineage>
        <taxon>Eukaryota</taxon>
        <taxon>Viridiplantae</taxon>
        <taxon>Streptophyta</taxon>
        <taxon>Embryophyta</taxon>
        <taxon>Tracheophyta</taxon>
        <taxon>Spermatophyta</taxon>
        <taxon>Magnoliopsida</taxon>
        <taxon>Magnoliidae</taxon>
        <taxon>Laurales</taxon>
        <taxon>Lauraceae</taxon>
        <taxon>Persea</taxon>
    </lineage>
</organism>
<evidence type="ECO:0000313" key="2">
    <source>
        <dbReference type="Proteomes" id="UP001234297"/>
    </source>
</evidence>